<dbReference type="SUPFAM" id="SSF46950">
    <property type="entry name" value="Double-stranded DNA-binding domain"/>
    <property type="match status" value="1"/>
</dbReference>
<dbReference type="InterPro" id="IPR036883">
    <property type="entry name" value="PDCD5-like_sf"/>
</dbReference>
<dbReference type="InterPro" id="IPR002836">
    <property type="entry name" value="PDCD5-like"/>
</dbReference>
<dbReference type="GO" id="GO:0005829">
    <property type="term" value="C:cytosol"/>
    <property type="evidence" value="ECO:0007669"/>
    <property type="project" value="TreeGrafter"/>
</dbReference>
<reference evidence="3" key="1">
    <citation type="submission" date="2021-01" db="EMBL/GenBank/DDBJ databases">
        <authorList>
            <person name="Corre E."/>
            <person name="Pelletier E."/>
            <person name="Niang G."/>
            <person name="Scheremetjew M."/>
            <person name="Finn R."/>
            <person name="Kale V."/>
            <person name="Holt S."/>
            <person name="Cochrane G."/>
            <person name="Meng A."/>
            <person name="Brown T."/>
            <person name="Cohen L."/>
        </authorList>
    </citation>
    <scope>NUCLEOTIDE SEQUENCE</scope>
    <source>
        <strain evidence="3">CCMP826</strain>
    </source>
</reference>
<dbReference type="Pfam" id="PF01984">
    <property type="entry name" value="dsDNA_bind"/>
    <property type="match status" value="1"/>
</dbReference>
<organism evidence="3">
    <name type="scientific">Helicotheca tamesis</name>
    <dbReference type="NCBI Taxonomy" id="374047"/>
    <lineage>
        <taxon>Eukaryota</taxon>
        <taxon>Sar</taxon>
        <taxon>Stramenopiles</taxon>
        <taxon>Ochrophyta</taxon>
        <taxon>Bacillariophyta</taxon>
        <taxon>Mediophyceae</taxon>
        <taxon>Lithodesmiophycidae</taxon>
        <taxon>Lithodesmiales</taxon>
        <taxon>Lithodesmiaceae</taxon>
        <taxon>Helicotheca</taxon>
    </lineage>
</organism>
<dbReference type="PANTHER" id="PTHR10840:SF0">
    <property type="entry name" value="PROGRAMMED CELL DEATH PROTEIN 5"/>
    <property type="match status" value="1"/>
</dbReference>
<feature type="region of interest" description="Disordered" evidence="2">
    <location>
        <begin position="1"/>
        <end position="43"/>
    </location>
</feature>
<dbReference type="GO" id="GO:0005634">
    <property type="term" value="C:nucleus"/>
    <property type="evidence" value="ECO:0007669"/>
    <property type="project" value="TreeGrafter"/>
</dbReference>
<dbReference type="EMBL" id="HBGV01010789">
    <property type="protein sequence ID" value="CAD9495958.1"/>
    <property type="molecule type" value="Transcribed_RNA"/>
</dbReference>
<accession>A0A7S2MQ27</accession>
<dbReference type="GO" id="GO:0003677">
    <property type="term" value="F:DNA binding"/>
    <property type="evidence" value="ECO:0007669"/>
    <property type="project" value="InterPro"/>
</dbReference>
<comment type="similarity">
    <text evidence="1">Belongs to the PDCD5 family.</text>
</comment>
<sequence length="137" mass="14788">MDNISTDVDPSEIPEGFTAANPSGAGGAAADEKQNEAQQRQAQKEAILEQALTPDALARLRRIKLVKAEKAAQVESTIVSMALQGKLPMKINEGKLIEMLERIGAKDNSAAAGKISIQRKKYAFDSDDDDDDDDDLM</sequence>
<dbReference type="AlphaFoldDB" id="A0A7S2MQ27"/>
<evidence type="ECO:0000256" key="2">
    <source>
        <dbReference type="SAM" id="MobiDB-lite"/>
    </source>
</evidence>
<protein>
    <submittedName>
        <fullName evidence="3">Uncharacterized protein</fullName>
    </submittedName>
</protein>
<dbReference type="PANTHER" id="PTHR10840">
    <property type="entry name" value="PROGRAMMED CELL DEATH PROTEIN 5"/>
    <property type="match status" value="1"/>
</dbReference>
<proteinExistence type="inferred from homology"/>
<evidence type="ECO:0000313" key="3">
    <source>
        <dbReference type="EMBL" id="CAD9495958.1"/>
    </source>
</evidence>
<dbReference type="Gene3D" id="1.10.8.140">
    <property type="entry name" value="PDCD5-like"/>
    <property type="match status" value="1"/>
</dbReference>
<name>A0A7S2MQ27_9STRA</name>
<evidence type="ECO:0000256" key="1">
    <source>
        <dbReference type="ARBA" id="ARBA00010490"/>
    </source>
</evidence>
<gene>
    <name evidence="3" type="ORF">HTAM1171_LOCUS6643</name>
</gene>